<keyword evidence="2" id="KW-1185">Reference proteome</keyword>
<proteinExistence type="predicted"/>
<sequence length="85" mass="9938">MPLDAYLEEELYDLITYCIQNSNASDYSSKEDRIKEIGQELFADGGVDALENMYFSIEHRIKEEISGDAKQYRSLWNGISNEWNY</sequence>
<protein>
    <submittedName>
        <fullName evidence="1">Uncharacterized protein</fullName>
    </submittedName>
</protein>
<evidence type="ECO:0000313" key="1">
    <source>
        <dbReference type="EMBL" id="SMH71485.1"/>
    </source>
</evidence>
<dbReference type="EMBL" id="LT841358">
    <property type="protein sequence ID" value="SMH71485.1"/>
    <property type="molecule type" value="Genomic_DNA"/>
</dbReference>
<dbReference type="AlphaFoldDB" id="A0A2H1FFD4"/>
<evidence type="ECO:0000313" key="2">
    <source>
        <dbReference type="Proteomes" id="UP000230607"/>
    </source>
</evidence>
<reference evidence="2" key="1">
    <citation type="submission" date="2017-03" db="EMBL/GenBank/DDBJ databases">
        <authorList>
            <person name="Herbold C."/>
        </authorList>
    </citation>
    <scope>NUCLEOTIDE SEQUENCE [LARGE SCALE GENOMIC DNA]</scope>
</reference>
<dbReference type="RefSeq" id="WP_231911739.1">
    <property type="nucleotide sequence ID" value="NZ_LT841358.1"/>
</dbReference>
<name>A0A2H1FFD4_9ARCH</name>
<accession>A0A2H1FFD4</accession>
<gene>
    <name evidence="1" type="ORF">NCS_11297</name>
</gene>
<dbReference type="Proteomes" id="UP000230607">
    <property type="component" value="Chromosome 1"/>
</dbReference>
<organism evidence="1 2">
    <name type="scientific">Candidatus Nitrosotalea okcheonensis</name>
    <dbReference type="NCBI Taxonomy" id="1903276"/>
    <lineage>
        <taxon>Archaea</taxon>
        <taxon>Nitrososphaerota</taxon>
        <taxon>Nitrososphaeria</taxon>
        <taxon>Nitrosotaleales</taxon>
        <taxon>Nitrosotaleaceae</taxon>
        <taxon>Nitrosotalea</taxon>
    </lineage>
</organism>